<evidence type="ECO:0000256" key="1">
    <source>
        <dbReference type="SAM" id="Phobius"/>
    </source>
</evidence>
<reference evidence="3 4" key="1">
    <citation type="submission" date="2024-09" db="EMBL/GenBank/DDBJ databases">
        <authorList>
            <person name="Sun Q."/>
            <person name="Mori K."/>
        </authorList>
    </citation>
    <scope>NUCLEOTIDE SEQUENCE [LARGE SCALE GENOMIC DNA]</scope>
    <source>
        <strain evidence="3 4">NCAIM B.02529</strain>
    </source>
</reference>
<name>A0ABV6LNI4_9BACI</name>
<dbReference type="InterPro" id="IPR039563">
    <property type="entry name" value="Peptidase_C39_single_dom"/>
</dbReference>
<evidence type="ECO:0000259" key="2">
    <source>
        <dbReference type="Pfam" id="PF13529"/>
    </source>
</evidence>
<keyword evidence="1" id="KW-0812">Transmembrane</keyword>
<accession>A0ABV6LNI4</accession>
<dbReference type="Gene3D" id="3.90.70.10">
    <property type="entry name" value="Cysteine proteinases"/>
    <property type="match status" value="1"/>
</dbReference>
<keyword evidence="1" id="KW-1133">Transmembrane helix</keyword>
<comment type="caution">
    <text evidence="3">The sequence shown here is derived from an EMBL/GenBank/DDBJ whole genome shotgun (WGS) entry which is preliminary data.</text>
</comment>
<keyword evidence="1" id="KW-0472">Membrane</keyword>
<feature type="transmembrane region" description="Helical" evidence="1">
    <location>
        <begin position="35"/>
        <end position="52"/>
    </location>
</feature>
<dbReference type="InterPro" id="IPR039564">
    <property type="entry name" value="Peptidase_C39-like"/>
</dbReference>
<proteinExistence type="predicted"/>
<dbReference type="RefSeq" id="WP_377347406.1">
    <property type="nucleotide sequence ID" value="NZ_JBHLTP010000008.1"/>
</dbReference>
<sequence length="296" mass="33665">MVNALWFGTFIMSILLLLFSIFQKIQHPFRKLLRWYSLLFFACTIGLTAISYEEYKGKLAATFNHWFSLNSESVAATGTMLEEGTSFVPLIDEYILKESVHIHVPTTHQYPELPRGCEVTSLSMLLQHHDIQVDKMTLADQIHKDPTPYQEKGNSVHFGNPNDGFVGDMYSLSNPGYGVYHGPVASLAAKHVGAERVNDFTGQPFYKIIEELHEGRPVWVITNTTYNKLPDHYFTTWQTKAGPIDITRKEHSVVITGYDEQHIYFNDPLSGQNKKAPINEFHAAWVQMGKQAISIK</sequence>
<keyword evidence="4" id="KW-1185">Reference proteome</keyword>
<dbReference type="PANTHER" id="PTHR37806">
    <property type="entry name" value="LMO0724 PROTEIN"/>
    <property type="match status" value="1"/>
</dbReference>
<protein>
    <submittedName>
        <fullName evidence="3">C39 family peptidase</fullName>
    </submittedName>
</protein>
<gene>
    <name evidence="3" type="ORF">ACFFGV_10310</name>
</gene>
<dbReference type="CDD" id="cd02549">
    <property type="entry name" value="Peptidase_C39A"/>
    <property type="match status" value="1"/>
</dbReference>
<organism evidence="3 4">
    <name type="scientific">Pontibacillus salicampi</name>
    <dbReference type="NCBI Taxonomy" id="1449801"/>
    <lineage>
        <taxon>Bacteria</taxon>
        <taxon>Bacillati</taxon>
        <taxon>Bacillota</taxon>
        <taxon>Bacilli</taxon>
        <taxon>Bacillales</taxon>
        <taxon>Bacillaceae</taxon>
        <taxon>Pontibacillus</taxon>
    </lineage>
</organism>
<evidence type="ECO:0000313" key="4">
    <source>
        <dbReference type="Proteomes" id="UP001589836"/>
    </source>
</evidence>
<dbReference type="EMBL" id="JBHLTP010000008">
    <property type="protein sequence ID" value="MFC0523951.1"/>
    <property type="molecule type" value="Genomic_DNA"/>
</dbReference>
<feature type="domain" description="Peptidase C39-like" evidence="2">
    <location>
        <begin position="103"/>
        <end position="268"/>
    </location>
</feature>
<feature type="transmembrane region" description="Helical" evidence="1">
    <location>
        <begin position="6"/>
        <end position="23"/>
    </location>
</feature>
<dbReference type="Pfam" id="PF13529">
    <property type="entry name" value="Peptidase_C39_2"/>
    <property type="match status" value="1"/>
</dbReference>
<dbReference type="PANTHER" id="PTHR37806:SF1">
    <property type="entry name" value="PEPTIDASE C39-LIKE DOMAIN-CONTAINING PROTEIN"/>
    <property type="match status" value="1"/>
</dbReference>
<dbReference type="Proteomes" id="UP001589836">
    <property type="component" value="Unassembled WGS sequence"/>
</dbReference>
<evidence type="ECO:0000313" key="3">
    <source>
        <dbReference type="EMBL" id="MFC0523951.1"/>
    </source>
</evidence>